<accession>K1UIB9</accession>
<sequence>MISDIQSAKEGIQRFKQQRAEKAMNAQKTQGRPTTVGSSSAQTQTTSAIRTLEKPEKMVKQSATSAGKKNIKLAGKEAAKTTQRSVKTAEHTARASIKTSQQTAKAAQKTAQATVKASRKAAQAAKK</sequence>
<reference evidence="2" key="1">
    <citation type="journal article" date="2013" name="Environ. Microbiol.">
        <title>Microbiota from the distal guts of lean and obese adolescents exhibit partial functional redundancy besides clear differences in community structure.</title>
        <authorList>
            <person name="Ferrer M."/>
            <person name="Ruiz A."/>
            <person name="Lanza F."/>
            <person name="Haange S.B."/>
            <person name="Oberbach A."/>
            <person name="Till H."/>
            <person name="Bargiela R."/>
            <person name="Campoy C."/>
            <person name="Segura M.T."/>
            <person name="Richter M."/>
            <person name="von Bergen M."/>
            <person name="Seifert J."/>
            <person name="Suarez A."/>
        </authorList>
    </citation>
    <scope>NUCLEOTIDE SEQUENCE</scope>
</reference>
<feature type="region of interest" description="Disordered" evidence="1">
    <location>
        <begin position="1"/>
        <end position="127"/>
    </location>
</feature>
<feature type="non-terminal residue" evidence="2">
    <location>
        <position position="127"/>
    </location>
</feature>
<evidence type="ECO:0000313" key="2">
    <source>
        <dbReference type="EMBL" id="EKC71291.1"/>
    </source>
</evidence>
<feature type="compositionally biased region" description="Low complexity" evidence="1">
    <location>
        <begin position="38"/>
        <end position="48"/>
    </location>
</feature>
<dbReference type="AlphaFoldDB" id="K1UIB9"/>
<comment type="caution">
    <text evidence="2">The sequence shown here is derived from an EMBL/GenBank/DDBJ whole genome shotgun (WGS) entry which is preliminary data.</text>
</comment>
<name>K1UIB9_9ZZZZ</name>
<feature type="compositionally biased region" description="Polar residues" evidence="1">
    <location>
        <begin position="26"/>
        <end position="37"/>
    </location>
</feature>
<protein>
    <submittedName>
        <fullName evidence="2">Antigen-like protein</fullName>
    </submittedName>
</protein>
<organism evidence="2">
    <name type="scientific">human gut metagenome</name>
    <dbReference type="NCBI Taxonomy" id="408170"/>
    <lineage>
        <taxon>unclassified sequences</taxon>
        <taxon>metagenomes</taxon>
        <taxon>organismal metagenomes</taxon>
    </lineage>
</organism>
<proteinExistence type="predicted"/>
<gene>
    <name evidence="2" type="ORF">OBE_03467</name>
</gene>
<dbReference type="EMBL" id="AJWZ01002319">
    <property type="protein sequence ID" value="EKC71291.1"/>
    <property type="molecule type" value="Genomic_DNA"/>
</dbReference>
<feature type="compositionally biased region" description="Low complexity" evidence="1">
    <location>
        <begin position="98"/>
        <end position="127"/>
    </location>
</feature>
<evidence type="ECO:0000256" key="1">
    <source>
        <dbReference type="SAM" id="MobiDB-lite"/>
    </source>
</evidence>